<dbReference type="InterPro" id="IPR004107">
    <property type="entry name" value="Integrase_SAM-like_N"/>
</dbReference>
<dbReference type="InterPro" id="IPR010998">
    <property type="entry name" value="Integrase_recombinase_N"/>
</dbReference>
<evidence type="ECO:0000313" key="10">
    <source>
        <dbReference type="Proteomes" id="UP000473525"/>
    </source>
</evidence>
<dbReference type="PROSITE" id="PS51900">
    <property type="entry name" value="CB"/>
    <property type="match status" value="1"/>
</dbReference>
<evidence type="ECO:0000256" key="5">
    <source>
        <dbReference type="PROSITE-ProRule" id="PRU01248"/>
    </source>
</evidence>
<dbReference type="InterPro" id="IPR050090">
    <property type="entry name" value="Tyrosine_recombinase_XerCD"/>
</dbReference>
<comment type="similarity">
    <text evidence="1">Belongs to the 'phage' integrase family.</text>
</comment>
<dbReference type="Gene3D" id="1.10.443.10">
    <property type="entry name" value="Intergrase catalytic core"/>
    <property type="match status" value="1"/>
</dbReference>
<keyword evidence="10" id="KW-1185">Reference proteome</keyword>
<organism evidence="9 10">
    <name type="scientific">Nocardioides agri</name>
    <dbReference type="NCBI Taxonomy" id="2682843"/>
    <lineage>
        <taxon>Bacteria</taxon>
        <taxon>Bacillati</taxon>
        <taxon>Actinomycetota</taxon>
        <taxon>Actinomycetes</taxon>
        <taxon>Propionibacteriales</taxon>
        <taxon>Nocardioidaceae</taxon>
        <taxon>Nocardioides</taxon>
    </lineage>
</organism>
<accession>A0A6L6XX30</accession>
<evidence type="ECO:0000259" key="7">
    <source>
        <dbReference type="PROSITE" id="PS51898"/>
    </source>
</evidence>
<evidence type="ECO:0000256" key="6">
    <source>
        <dbReference type="SAM" id="MobiDB-lite"/>
    </source>
</evidence>
<dbReference type="PANTHER" id="PTHR30349">
    <property type="entry name" value="PHAGE INTEGRASE-RELATED"/>
    <property type="match status" value="1"/>
</dbReference>
<evidence type="ECO:0000259" key="8">
    <source>
        <dbReference type="PROSITE" id="PS51900"/>
    </source>
</evidence>
<dbReference type="EMBL" id="WSEK01000005">
    <property type="protein sequence ID" value="MVQ51257.1"/>
    <property type="molecule type" value="Genomic_DNA"/>
</dbReference>
<evidence type="ECO:0000256" key="2">
    <source>
        <dbReference type="ARBA" id="ARBA00022908"/>
    </source>
</evidence>
<keyword evidence="4" id="KW-0233">DNA recombination</keyword>
<comment type="caution">
    <text evidence="9">The sequence shown here is derived from an EMBL/GenBank/DDBJ whole genome shotgun (WGS) entry which is preliminary data.</text>
</comment>
<dbReference type="InterPro" id="IPR002104">
    <property type="entry name" value="Integrase_catalytic"/>
</dbReference>
<evidence type="ECO:0000256" key="4">
    <source>
        <dbReference type="ARBA" id="ARBA00023172"/>
    </source>
</evidence>
<dbReference type="PANTHER" id="PTHR30349:SF41">
    <property type="entry name" value="INTEGRASE_RECOMBINASE PROTEIN MJ0367-RELATED"/>
    <property type="match status" value="1"/>
</dbReference>
<evidence type="ECO:0000256" key="3">
    <source>
        <dbReference type="ARBA" id="ARBA00023125"/>
    </source>
</evidence>
<dbReference type="Pfam" id="PF00589">
    <property type="entry name" value="Phage_integrase"/>
    <property type="match status" value="1"/>
</dbReference>
<reference evidence="9 10" key="1">
    <citation type="submission" date="2019-12" db="EMBL/GenBank/DDBJ databases">
        <authorList>
            <person name="Huq M.A."/>
        </authorList>
    </citation>
    <scope>NUCLEOTIDE SEQUENCE [LARGE SCALE GENOMIC DNA]</scope>
    <source>
        <strain evidence="9 10">MAH-18</strain>
    </source>
</reference>
<dbReference type="InterPro" id="IPR011010">
    <property type="entry name" value="DNA_brk_join_enz"/>
</dbReference>
<dbReference type="GO" id="GO:0015074">
    <property type="term" value="P:DNA integration"/>
    <property type="evidence" value="ECO:0007669"/>
    <property type="project" value="UniProtKB-KW"/>
</dbReference>
<dbReference type="GO" id="GO:0006310">
    <property type="term" value="P:DNA recombination"/>
    <property type="evidence" value="ECO:0007669"/>
    <property type="project" value="UniProtKB-KW"/>
</dbReference>
<feature type="region of interest" description="Disordered" evidence="6">
    <location>
        <begin position="322"/>
        <end position="342"/>
    </location>
</feature>
<dbReference type="PROSITE" id="PS51898">
    <property type="entry name" value="TYR_RECOMBINASE"/>
    <property type="match status" value="1"/>
</dbReference>
<dbReference type="InterPro" id="IPR013762">
    <property type="entry name" value="Integrase-like_cat_sf"/>
</dbReference>
<evidence type="ECO:0000256" key="1">
    <source>
        <dbReference type="ARBA" id="ARBA00008857"/>
    </source>
</evidence>
<dbReference type="Pfam" id="PF02899">
    <property type="entry name" value="Phage_int_SAM_1"/>
    <property type="match status" value="1"/>
</dbReference>
<dbReference type="SUPFAM" id="SSF56349">
    <property type="entry name" value="DNA breaking-rejoining enzymes"/>
    <property type="match status" value="1"/>
</dbReference>
<proteinExistence type="inferred from homology"/>
<keyword evidence="3 5" id="KW-0238">DNA-binding</keyword>
<protein>
    <submittedName>
        <fullName evidence="9">Tyrosine-type recombinase/integrase</fullName>
    </submittedName>
</protein>
<dbReference type="Gene3D" id="1.10.150.130">
    <property type="match status" value="1"/>
</dbReference>
<sequence>MVGGSIPSAPTNVGVTCKNDPRVEHVSERTAFTHHLLQETHVADAYALNALIDSWELTLRQERKSPRTIGNYREAMSLLATWLVDEGKPHDPREITTEVLREWLVHLDETRSAATARTRWTALRSFWAWALEEQEIEANPMELVKPPQLPEKLVDFLTADQLRDVIAACDGPRMVDRRDAALILLYADSGGRLSEIAGAGRAGLDLRARELLVVGKGDRERILPFGATTARALDRYLRIRARQPYAESKWLWLSGKDGKAMSANAVHQMLKRRGAAAGVPELHAHMFRHGFADAWLSSGGSESDLMELAGWRSRQMLNRYGAKRRSERAREAYRGRSPMDNL</sequence>
<name>A0A6L6XX30_9ACTN</name>
<dbReference type="AlphaFoldDB" id="A0A6L6XX30"/>
<dbReference type="InterPro" id="IPR044068">
    <property type="entry name" value="CB"/>
</dbReference>
<feature type="domain" description="Core-binding (CB)" evidence="8">
    <location>
        <begin position="46"/>
        <end position="131"/>
    </location>
</feature>
<keyword evidence="2" id="KW-0229">DNA integration</keyword>
<feature type="domain" description="Tyr recombinase" evidence="7">
    <location>
        <begin position="152"/>
        <end position="334"/>
    </location>
</feature>
<evidence type="ECO:0000313" key="9">
    <source>
        <dbReference type="EMBL" id="MVQ51257.1"/>
    </source>
</evidence>
<gene>
    <name evidence="9" type="ORF">GON03_18915</name>
</gene>
<dbReference type="GO" id="GO:0003677">
    <property type="term" value="F:DNA binding"/>
    <property type="evidence" value="ECO:0007669"/>
    <property type="project" value="UniProtKB-UniRule"/>
</dbReference>
<dbReference type="Proteomes" id="UP000473525">
    <property type="component" value="Unassembled WGS sequence"/>
</dbReference>